<dbReference type="GO" id="GO:0005737">
    <property type="term" value="C:cytoplasm"/>
    <property type="evidence" value="ECO:0007669"/>
    <property type="project" value="UniProtKB-SubCell"/>
</dbReference>
<keyword evidence="9" id="KW-0539">Nucleus</keyword>
<evidence type="ECO:0000256" key="6">
    <source>
        <dbReference type="ARBA" id="ARBA00022491"/>
    </source>
</evidence>
<dbReference type="EMBL" id="JAATJU010009100">
    <property type="protein sequence ID" value="KAH0518890.1"/>
    <property type="molecule type" value="Genomic_DNA"/>
</dbReference>
<organism evidence="13 14">
    <name type="scientific">Microtus ochrogaster</name>
    <name type="common">Prairie vole</name>
    <dbReference type="NCBI Taxonomy" id="79684"/>
    <lineage>
        <taxon>Eukaryota</taxon>
        <taxon>Metazoa</taxon>
        <taxon>Chordata</taxon>
        <taxon>Craniata</taxon>
        <taxon>Vertebrata</taxon>
        <taxon>Euteleostomi</taxon>
        <taxon>Mammalia</taxon>
        <taxon>Eutheria</taxon>
        <taxon>Euarchontoglires</taxon>
        <taxon>Glires</taxon>
        <taxon>Rodentia</taxon>
        <taxon>Myomorpha</taxon>
        <taxon>Muroidea</taxon>
        <taxon>Cricetidae</taxon>
        <taxon>Arvicolinae</taxon>
        <taxon>Microtus</taxon>
    </lineage>
</organism>
<evidence type="ECO:0000256" key="1">
    <source>
        <dbReference type="ARBA" id="ARBA00004123"/>
    </source>
</evidence>
<comment type="subunit">
    <text evidence="10">Interacts with TFIIIB subunits BRF1 and BRF2. Interacts with Pol III subunit POLR3F. Interacts with TFIIIC subunit GTF3C1.</text>
</comment>
<keyword evidence="5" id="KW-0963">Cytoplasm</keyword>
<dbReference type="FunFam" id="3.40.1000.50:FF:000002">
    <property type="entry name" value="Repressor of RNA polymerase III transcription MAF1"/>
    <property type="match status" value="1"/>
</dbReference>
<keyword evidence="7" id="KW-0805">Transcription regulation</keyword>
<evidence type="ECO:0000256" key="7">
    <source>
        <dbReference type="ARBA" id="ARBA00023015"/>
    </source>
</evidence>
<feature type="region of interest" description="Disordered" evidence="12">
    <location>
        <begin position="1191"/>
        <end position="1246"/>
    </location>
</feature>
<evidence type="ECO:0000256" key="9">
    <source>
        <dbReference type="ARBA" id="ARBA00023242"/>
    </source>
</evidence>
<feature type="compositionally biased region" description="Polar residues" evidence="12">
    <location>
        <begin position="61"/>
        <end position="76"/>
    </location>
</feature>
<evidence type="ECO:0000256" key="5">
    <source>
        <dbReference type="ARBA" id="ARBA00022490"/>
    </source>
</evidence>
<dbReference type="Pfam" id="PF09174">
    <property type="entry name" value="Maf1"/>
    <property type="match status" value="1"/>
</dbReference>
<reference evidence="13" key="1">
    <citation type="submission" date="2020-03" db="EMBL/GenBank/DDBJ databases">
        <title>Studies in the Genomics of Life Span.</title>
        <authorList>
            <person name="Glass D."/>
        </authorList>
    </citation>
    <scope>NUCLEOTIDE SEQUENCE</scope>
    <source>
        <strain evidence="13">LTLLF</strain>
        <tissue evidence="13">Muscle</tissue>
    </source>
</reference>
<dbReference type="Pfam" id="PF00400">
    <property type="entry name" value="WD40"/>
    <property type="match status" value="1"/>
</dbReference>
<comment type="similarity">
    <text evidence="3">Belongs to the MAF1 family.</text>
</comment>
<dbReference type="PANTHER" id="PTHR45532:SF1">
    <property type="entry name" value="WD REPEAT-CONTAINING PROTEIN 97"/>
    <property type="match status" value="1"/>
</dbReference>
<dbReference type="InterPro" id="IPR036322">
    <property type="entry name" value="WD40_repeat_dom_sf"/>
</dbReference>
<evidence type="ECO:0000256" key="12">
    <source>
        <dbReference type="SAM" id="MobiDB-lite"/>
    </source>
</evidence>
<dbReference type="SMART" id="SM00320">
    <property type="entry name" value="WD40"/>
    <property type="match status" value="4"/>
</dbReference>
<dbReference type="Gene3D" id="3.40.1000.50">
    <property type="entry name" value="Repressor of RNA polymerase III transcription Maf1"/>
    <property type="match status" value="1"/>
</dbReference>
<evidence type="ECO:0000256" key="10">
    <source>
        <dbReference type="ARBA" id="ARBA00062680"/>
    </source>
</evidence>
<feature type="repeat" description="WD" evidence="11">
    <location>
        <begin position="625"/>
        <end position="657"/>
    </location>
</feature>
<evidence type="ECO:0000256" key="2">
    <source>
        <dbReference type="ARBA" id="ARBA00004496"/>
    </source>
</evidence>
<feature type="compositionally biased region" description="Basic and acidic residues" evidence="12">
    <location>
        <begin position="232"/>
        <end position="244"/>
    </location>
</feature>
<evidence type="ECO:0000313" key="13">
    <source>
        <dbReference type="EMBL" id="KAH0518890.1"/>
    </source>
</evidence>
<evidence type="ECO:0000256" key="4">
    <source>
        <dbReference type="ARBA" id="ARBA00020829"/>
    </source>
</evidence>
<dbReference type="SUPFAM" id="SSF50978">
    <property type="entry name" value="WD40 repeat-like"/>
    <property type="match status" value="1"/>
</dbReference>
<feature type="region of interest" description="Disordered" evidence="12">
    <location>
        <begin position="58"/>
        <end position="85"/>
    </location>
</feature>
<keyword evidence="6" id="KW-0678">Repressor</keyword>
<accession>A0A8J6KYB9</accession>
<feature type="region of interest" description="Disordered" evidence="12">
    <location>
        <begin position="227"/>
        <end position="252"/>
    </location>
</feature>
<dbReference type="PROSITE" id="PS50082">
    <property type="entry name" value="WD_REPEATS_2"/>
    <property type="match status" value="1"/>
</dbReference>
<dbReference type="GO" id="GO:0005634">
    <property type="term" value="C:nucleus"/>
    <property type="evidence" value="ECO:0007669"/>
    <property type="project" value="UniProtKB-SubCell"/>
</dbReference>
<evidence type="ECO:0000256" key="3">
    <source>
        <dbReference type="ARBA" id="ARBA00006231"/>
    </source>
</evidence>
<dbReference type="GO" id="GO:0016480">
    <property type="term" value="P:negative regulation of transcription by RNA polymerase III"/>
    <property type="evidence" value="ECO:0007669"/>
    <property type="project" value="InterPro"/>
</dbReference>
<evidence type="ECO:0000256" key="11">
    <source>
        <dbReference type="PROSITE-ProRule" id="PRU00221"/>
    </source>
</evidence>
<feature type="compositionally biased region" description="Polar residues" evidence="12">
    <location>
        <begin position="1433"/>
        <end position="1447"/>
    </location>
</feature>
<name>A0A8J6KYB9_MICOH</name>
<keyword evidence="11" id="KW-0853">WD repeat</keyword>
<comment type="subcellular location">
    <subcellularLocation>
        <location evidence="2">Cytoplasm</location>
    </subcellularLocation>
    <subcellularLocation>
        <location evidence="1">Nucleus</location>
    </subcellularLocation>
</comment>
<gene>
    <name evidence="13" type="ORF">LTLLF_114605</name>
</gene>
<dbReference type="PROSITE" id="PS50294">
    <property type="entry name" value="WD_REPEATS_REGION"/>
    <property type="match status" value="1"/>
</dbReference>
<keyword evidence="8" id="KW-0804">Transcription</keyword>
<dbReference type="InterPro" id="IPR015257">
    <property type="entry name" value="Maf1"/>
</dbReference>
<comment type="caution">
    <text evidence="13">The sequence shown here is derived from an EMBL/GenBank/DDBJ whole genome shotgun (WGS) entry which is preliminary data.</text>
</comment>
<feature type="region of interest" description="Disordered" evidence="12">
    <location>
        <begin position="1433"/>
        <end position="1457"/>
    </location>
</feature>
<protein>
    <recommendedName>
        <fullName evidence="4">Repressor of RNA polymerase III transcription MAF1 homolog</fullName>
    </recommendedName>
</protein>
<dbReference type="Proteomes" id="UP000710432">
    <property type="component" value="Unassembled WGS sequence"/>
</dbReference>
<evidence type="ECO:0000256" key="8">
    <source>
        <dbReference type="ARBA" id="ARBA00023163"/>
    </source>
</evidence>
<dbReference type="InterPro" id="IPR015943">
    <property type="entry name" value="WD40/YVTN_repeat-like_dom_sf"/>
</dbReference>
<dbReference type="Gene3D" id="2.130.10.10">
    <property type="entry name" value="YVTN repeat-like/Quinoprotein amine dehydrogenase"/>
    <property type="match status" value="3"/>
</dbReference>
<proteinExistence type="inferred from homology"/>
<feature type="compositionally biased region" description="Polar residues" evidence="12">
    <location>
        <begin position="1211"/>
        <end position="1222"/>
    </location>
</feature>
<dbReference type="PANTHER" id="PTHR45532">
    <property type="entry name" value="WD REPEAT-CONTAINING PROTEIN 97"/>
    <property type="match status" value="1"/>
</dbReference>
<dbReference type="InterPro" id="IPR001680">
    <property type="entry name" value="WD40_rpt"/>
</dbReference>
<sequence length="1947" mass="217792">MKLLENSSFEAINSQLTVETGDAHIIGRIESYSCKMAGDDKHMFKQFCQEGQPHVLEALSPPQTSGLSPSRLSKSQGGEDESPLSDKCSRKTLFYLIATLNESFRPDYDFSTARSHEFSREPSLSWVVNAVNCSLFSAVREDFKALKPQLWNAVDEEICLAECDIYSYNPDLDSDPFGEDGSLWSFNYFFYNKRLKRIVFFSCRSISGSTYTPSEAGNALDLELGAEEVDEESGRGGSEGRAEETSTMEEDREAEVSASSSFDQCLNLSTYGVPEPPQMLATPWHCRHPGAAQGYTCLALWFQPVDVHSPLQALTAHSSQELLHLVPLRLSMEDVMLDASNLFASEGDNAVLDTDVYDQEGYDVPDPGVLSERHELGLDEAPQVLQLFTNSQKWRKMTLRSRARLLWLHLRTYLHDIVEKEKRAELRVTRMTHGLEPLRRLKVAAGLRSVAQDPVGGRFMVLDGEGYLHQHTKDGWVQAKLQAPVVLNGLVTVPGPLGEVGRFVGWGPAGLSILGPDFHLLWLSPPQENKTLGQEPLCCLPVPSLGLLLVAQVGGSLELWKFRSGGRRLVSYGSPLQPPPGLSGSLKRLALGPETDHGTQHCFAAYGSAVLTFDLDAWSLVNVCQDLHKTIISDLEYCEEVEAMVTASRDSTVKVWEADWQIRMVFVGHTAMMCQNDRHLSCRPSDSYDSAPEHLASSVRLTGWNALHMGPEGRNSAQLSAPVLHLQVAPVLPAPAEPPLPSRLVCACADGSVYLVSAATGRTVSSLLLEPEDCAAGVVYCLSREALWVLTRSGHLLRANAARCPMVILHRLRPSPPPAPQPCCLHLYSHLTDPRSAFSCWEIVRHNQGDTLRSAIAWSWKNKNRFLPMIGHSDGTLSVLDWRTSVTVFLTEAHSPEPVTAIGSTWNIIVTSGGDLTVKMWRVFPYAEESLSLLRTFSCCHPAVMLCALGKRITVGFEDPESATYGLVQYGLGDKMRSDHRPQDDPTDHITGLCCCPSLKIYACSSLDCTIRIWTWENRLLRLLQLDGPPQALAFSNNTGDLVFALGSRLCLVSHKLYLPTSYLVEKLCQKSPEVVNDPPLPLNSQKPLTSTQLQRLASLHGAASLSVTLPFTYHQTETIQQPVLKEDLKDIIARDQDLQELRQGLVVPAPRPQLSWKMRQEAFDSYLHLIYGSDLLDIKSGRESLQWGTAGSITEKETQDTGIQPGAAASSGQATLSTDVQPVSPPSAPHTPGAPGRRFARPPRVSLPIPPTHRTVHSQASQLLARSSLSCELGLSLDLQLRWDSFGEKIMDLNTSPDYLKNRVPLLLHRRPRDPLSKLGGFFPATIQPHRKRTRPISFPGCVPNSVIVRQMWLQAESLGGKNDEWLKRRKHSTGRWRKKLKLLYWLQSARKRGEGEDYEEEDEELETEWLSPSPTTEEHLELWEADTHSSMDLTTKPQPAVTQPKTPVAPHQRQPGRSLLEERYGHLPKFLHQFVGQNWFKKLFPIFTLEAYPEMGTIDGLASVFVDFLQQATWAERVHILNALLRLFPEISSEFHSRLQAKLLYLLNQDQPPSLQDKIQKQFVMLALQLLLACSLEVLDVVLEILTYYLYSPASCHQELMNLLVVLGLKDPQGFLFKELATWAENFNLDSKANIRTQCQQKLEEMSLQMTNLEQCAASPSTEPSWEVSSRASLASGAFLPALSTSWLPSRASEVSLRIQELMVSPVPSVLEPVLSSMLDLHAASIKAHSRIRSTKRVFADTLQAFCSVIQDNLRVPVSPAVKKGPPPLEETEWSHSQILDLFYIDVLNFFCEKHRTRQQSLLEEEEEERLQVARLSQLRPNIVVRPPRDRWCALLWACRVDPAWAAEEGLIESSSFFRLYPIFRLQETRQPSFGMFLRGHRLYRQSPARGDGSLRVLKLPLPRVELQPFPPGWPAPPRALPPLLLQPTLQRYFLPQDTNPNIYG</sequence>
<evidence type="ECO:0000313" key="14">
    <source>
        <dbReference type="Proteomes" id="UP000710432"/>
    </source>
</evidence>
<dbReference type="FunFam" id="3.40.1000.50:FF:000001">
    <property type="entry name" value="Repressor of RNA polymerase III transcription MAF1"/>
    <property type="match status" value="1"/>
</dbReference>
<dbReference type="InterPro" id="IPR038564">
    <property type="entry name" value="Maf1_sf"/>
</dbReference>